<reference evidence="6" key="1">
    <citation type="journal article" date="2013" name="Genome Announc.">
        <title>Draft genome sequence of the ascomycete Phaeoacremonium aleophilum strain UCR-PA7, a causal agent of the esca disease complex in grapevines.</title>
        <authorList>
            <person name="Blanco-Ulate B."/>
            <person name="Rolshausen P."/>
            <person name="Cantu D."/>
        </authorList>
    </citation>
    <scope>NUCLEOTIDE SEQUENCE [LARGE SCALE GENOMIC DNA]</scope>
    <source>
        <strain evidence="6">UCR-PA7</strain>
    </source>
</reference>
<organism evidence="5 6">
    <name type="scientific">Phaeoacremonium minimum (strain UCR-PA7)</name>
    <name type="common">Esca disease fungus</name>
    <name type="synonym">Togninia minima</name>
    <dbReference type="NCBI Taxonomy" id="1286976"/>
    <lineage>
        <taxon>Eukaryota</taxon>
        <taxon>Fungi</taxon>
        <taxon>Dikarya</taxon>
        <taxon>Ascomycota</taxon>
        <taxon>Pezizomycotina</taxon>
        <taxon>Sordariomycetes</taxon>
        <taxon>Sordariomycetidae</taxon>
        <taxon>Togniniales</taxon>
        <taxon>Togniniaceae</taxon>
        <taxon>Phaeoacremonium</taxon>
    </lineage>
</organism>
<evidence type="ECO:0000256" key="2">
    <source>
        <dbReference type="ARBA" id="ARBA00022801"/>
    </source>
</evidence>
<evidence type="ECO:0000256" key="1">
    <source>
        <dbReference type="ARBA" id="ARBA00022723"/>
    </source>
</evidence>
<dbReference type="RefSeq" id="XP_007915492.1">
    <property type="nucleotide sequence ID" value="XM_007917301.1"/>
</dbReference>
<dbReference type="Gene3D" id="3.40.800.10">
    <property type="entry name" value="Ureohydrolase domain"/>
    <property type="match status" value="1"/>
</dbReference>
<dbReference type="InterPro" id="IPR006035">
    <property type="entry name" value="Ureohydrolase"/>
</dbReference>
<accession>R8BK45</accession>
<proteinExistence type="inferred from homology"/>
<dbReference type="SUPFAM" id="SSF52768">
    <property type="entry name" value="Arginase/deacetylase"/>
    <property type="match status" value="1"/>
</dbReference>
<evidence type="ECO:0000313" key="6">
    <source>
        <dbReference type="Proteomes" id="UP000014074"/>
    </source>
</evidence>
<dbReference type="GO" id="GO:0004053">
    <property type="term" value="F:arginase activity"/>
    <property type="evidence" value="ECO:0007669"/>
    <property type="project" value="TreeGrafter"/>
</dbReference>
<dbReference type="GO" id="GO:0005829">
    <property type="term" value="C:cytosol"/>
    <property type="evidence" value="ECO:0007669"/>
    <property type="project" value="TreeGrafter"/>
</dbReference>
<dbReference type="InterPro" id="IPR023696">
    <property type="entry name" value="Ureohydrolase_dom_sf"/>
</dbReference>
<dbReference type="HOGENOM" id="CLU_079447_0_0_1"/>
<dbReference type="eggNOG" id="KOG2965">
    <property type="taxonomic scope" value="Eukaryota"/>
</dbReference>
<keyword evidence="1" id="KW-0479">Metal-binding</keyword>
<comment type="similarity">
    <text evidence="4">Belongs to the arginase family.</text>
</comment>
<keyword evidence="2" id="KW-0378">Hydrolase</keyword>
<dbReference type="GO" id="GO:0030145">
    <property type="term" value="F:manganese ion binding"/>
    <property type="evidence" value="ECO:0007669"/>
    <property type="project" value="TreeGrafter"/>
</dbReference>
<gene>
    <name evidence="5" type="ORF">UCRPA7_4750</name>
</gene>
<dbReference type="PRINTS" id="PR00116">
    <property type="entry name" value="ARGINASE"/>
</dbReference>
<dbReference type="Proteomes" id="UP000014074">
    <property type="component" value="Unassembled WGS sequence"/>
</dbReference>
<name>R8BK45_PHAM7</name>
<protein>
    <submittedName>
        <fullName evidence="5">Putative arginase protein</fullName>
    </submittedName>
</protein>
<keyword evidence="3" id="KW-0464">Manganese</keyword>
<dbReference type="AlphaFoldDB" id="R8BK45"/>
<sequence>MAKRLSSITLIFSPYHVGVRGAAVGAGPLRLQSLGLIPALENLGVTVREKQLEPVDAFEGEIGRSFELLRRTSIAVTEARDSGSFPIICSGNCTASVGVWAGLCGSSEYASKAPPSCIWFDAHDDLNTPDTIISGYWDSMPLSMMAGKCWRALLKTIPGFRALDLNQLIHIGMRDVTEAERTGVEKAGFDVIWGSTEEKVDFNKGLGEVLKLKKGNMSETLVHVDLDSLDPSAGRASKYLAPGGLLEEDLTGCLERIVDETVPLSLTVASFDPAFDTDDQMANVAIRAIKSFVGSLLQKGLLMPQ</sequence>
<dbReference type="PROSITE" id="PS51409">
    <property type="entry name" value="ARGINASE_2"/>
    <property type="match status" value="1"/>
</dbReference>
<dbReference type="EMBL" id="KB933133">
    <property type="protein sequence ID" value="EON99728.1"/>
    <property type="molecule type" value="Genomic_DNA"/>
</dbReference>
<dbReference type="GO" id="GO:0005634">
    <property type="term" value="C:nucleus"/>
    <property type="evidence" value="ECO:0007669"/>
    <property type="project" value="TreeGrafter"/>
</dbReference>
<dbReference type="GeneID" id="19325233"/>
<dbReference type="CDD" id="cd09999">
    <property type="entry name" value="Arginase-like_1"/>
    <property type="match status" value="1"/>
</dbReference>
<dbReference type="OrthoDB" id="9992747at2759"/>
<dbReference type="PANTHER" id="PTHR43782">
    <property type="entry name" value="ARGINASE"/>
    <property type="match status" value="1"/>
</dbReference>
<keyword evidence="6" id="KW-1185">Reference proteome</keyword>
<evidence type="ECO:0000256" key="4">
    <source>
        <dbReference type="PROSITE-ProRule" id="PRU00742"/>
    </source>
</evidence>
<dbReference type="KEGG" id="tmn:UCRPA7_4750"/>
<evidence type="ECO:0000256" key="3">
    <source>
        <dbReference type="ARBA" id="ARBA00023211"/>
    </source>
</evidence>
<dbReference type="Pfam" id="PF00491">
    <property type="entry name" value="Arginase"/>
    <property type="match status" value="1"/>
</dbReference>
<dbReference type="PANTHER" id="PTHR43782:SF3">
    <property type="entry name" value="ARGINASE"/>
    <property type="match status" value="1"/>
</dbReference>
<evidence type="ECO:0000313" key="5">
    <source>
        <dbReference type="EMBL" id="EON99728.1"/>
    </source>
</evidence>